<comment type="caution">
    <text evidence="1">The sequence shown here is derived from an EMBL/GenBank/DDBJ whole genome shotgun (WGS) entry which is preliminary data.</text>
</comment>
<name>A0AA41D7A0_9BACT</name>
<gene>
    <name evidence="1" type="ORF">H6D15_02595</name>
</gene>
<proteinExistence type="predicted"/>
<keyword evidence="2" id="KW-1185">Reference proteome</keyword>
<sequence>MAENTVTVSWGQPKIEVKKLGQEPEASWEVFATPVEGTTQLTTTQGDKIEAKIEGGENEAVKYKKNTYQLAFNVRQVPERTDPITDSEGVVEDEYSVRVTPENPEALGVLIDRSSVNVQKTYDAENGLVKVYTFDVLKPKTGDAVKIQKIVAE</sequence>
<evidence type="ECO:0000313" key="2">
    <source>
        <dbReference type="Proteomes" id="UP000698924"/>
    </source>
</evidence>
<evidence type="ECO:0000313" key="1">
    <source>
        <dbReference type="EMBL" id="MBM6856501.1"/>
    </source>
</evidence>
<dbReference type="EMBL" id="JACJMO010000002">
    <property type="protein sequence ID" value="MBM6856501.1"/>
    <property type="molecule type" value="Genomic_DNA"/>
</dbReference>
<dbReference type="Proteomes" id="UP000698924">
    <property type="component" value="Unassembled WGS sequence"/>
</dbReference>
<accession>A0AA41D7A0</accession>
<dbReference type="RefSeq" id="WP_204970989.1">
    <property type="nucleotide sequence ID" value="NZ_JAAZTS010000002.1"/>
</dbReference>
<dbReference type="AlphaFoldDB" id="A0AA41D7A0"/>
<reference evidence="1 2" key="1">
    <citation type="journal article" date="2021" name="Sci. Rep.">
        <title>The distribution of antibiotic resistance genes in chicken gut microbiota commensals.</title>
        <authorList>
            <person name="Juricova H."/>
            <person name="Matiasovicova J."/>
            <person name="Kubasova T."/>
            <person name="Cejkova D."/>
            <person name="Rychlik I."/>
        </authorList>
    </citation>
    <scope>NUCLEOTIDE SEQUENCE [LARGE SCALE GENOMIC DNA]</scope>
    <source>
        <strain evidence="1 2">An421</strain>
    </source>
</reference>
<organism evidence="1 2">
    <name type="scientific">Caecibacteroides pullorum</name>
    <dbReference type="NCBI Taxonomy" id="2725562"/>
    <lineage>
        <taxon>Bacteria</taxon>
        <taxon>Pseudomonadati</taxon>
        <taxon>Bacteroidota</taxon>
        <taxon>Bacteroidia</taxon>
        <taxon>Bacteroidales</taxon>
        <taxon>Bacteroidaceae</taxon>
        <taxon>Caecibacteroides</taxon>
    </lineage>
</organism>
<protein>
    <submittedName>
        <fullName evidence="1">Uncharacterized protein</fullName>
    </submittedName>
</protein>